<evidence type="ECO:0000256" key="2">
    <source>
        <dbReference type="ARBA" id="ARBA00022475"/>
    </source>
</evidence>
<evidence type="ECO:0000256" key="7">
    <source>
        <dbReference type="ARBA" id="ARBA00023180"/>
    </source>
</evidence>
<dbReference type="EMBL" id="GEGO01003960">
    <property type="protein sequence ID" value="JAR91444.1"/>
    <property type="molecule type" value="Transcribed_RNA"/>
</dbReference>
<protein>
    <submittedName>
        <fullName evidence="8">Uncharacterized protein</fullName>
    </submittedName>
</protein>
<evidence type="ECO:0000256" key="5">
    <source>
        <dbReference type="ARBA" id="ARBA00023136"/>
    </source>
</evidence>
<evidence type="ECO:0000256" key="1">
    <source>
        <dbReference type="ARBA" id="ARBA00004651"/>
    </source>
</evidence>
<sequence length="215" mass="24040">TVLSTGYKGVLASLFSNVPLAAQSITPFDSDDQLRPGFRPCVLSKFVNRDIGARYGLKSPNECFESPGKINVGNDGKDVFYNYGSGYEESDVFKDQLIEKNYAETVLYQVLTGPEIRTNSPYRNAISNLFSRAFEAGIFKRFVSLSNHKRFGTREFKMHKGLTEEKPVTVSDLRPCFVLLVGGIIISSAVFIIENIGQITQGLTLPWNRCRVHQL</sequence>
<name>A0A147BL07_IXORI</name>
<keyword evidence="4" id="KW-1133">Transmembrane helix</keyword>
<reference evidence="8" key="1">
    <citation type="journal article" date="2018" name="PLoS Negl. Trop. Dis.">
        <title>Sialome diversity of ticks revealed by RNAseq of single tick salivary glands.</title>
        <authorList>
            <person name="Perner J."/>
            <person name="Kropackova S."/>
            <person name="Kopacek P."/>
            <person name="Ribeiro J.M."/>
        </authorList>
    </citation>
    <scope>NUCLEOTIDE SEQUENCE</scope>
    <source>
        <strain evidence="8">Siblings of single egg batch collected in Ceske Budejovice</strain>
        <tissue evidence="8">Salivary glands</tissue>
    </source>
</reference>
<feature type="non-terminal residue" evidence="8">
    <location>
        <position position="1"/>
    </location>
</feature>
<organism evidence="8">
    <name type="scientific">Ixodes ricinus</name>
    <name type="common">Common tick</name>
    <name type="synonym">Acarus ricinus</name>
    <dbReference type="NCBI Taxonomy" id="34613"/>
    <lineage>
        <taxon>Eukaryota</taxon>
        <taxon>Metazoa</taxon>
        <taxon>Ecdysozoa</taxon>
        <taxon>Arthropoda</taxon>
        <taxon>Chelicerata</taxon>
        <taxon>Arachnida</taxon>
        <taxon>Acari</taxon>
        <taxon>Parasitiformes</taxon>
        <taxon>Ixodida</taxon>
        <taxon>Ixodoidea</taxon>
        <taxon>Ixodidae</taxon>
        <taxon>Ixodinae</taxon>
        <taxon>Ixodes</taxon>
    </lineage>
</organism>
<proteinExistence type="predicted"/>
<dbReference type="PANTHER" id="PTHR42643:SF42">
    <property type="entry name" value="IONOTROPIC GLUTAMATE RECEPTOR L-GLUTAMATE AND GLYCINE-BINDING DOMAIN-CONTAINING PROTEIN"/>
    <property type="match status" value="1"/>
</dbReference>
<dbReference type="GO" id="GO:0005886">
    <property type="term" value="C:plasma membrane"/>
    <property type="evidence" value="ECO:0007669"/>
    <property type="project" value="UniProtKB-SubCell"/>
</dbReference>
<keyword evidence="7" id="KW-0325">Glycoprotein</keyword>
<evidence type="ECO:0000256" key="6">
    <source>
        <dbReference type="ARBA" id="ARBA00023170"/>
    </source>
</evidence>
<evidence type="ECO:0000313" key="8">
    <source>
        <dbReference type="EMBL" id="JAR91444.1"/>
    </source>
</evidence>
<keyword evidence="5" id="KW-0472">Membrane</keyword>
<dbReference type="InterPro" id="IPR052192">
    <property type="entry name" value="Insect_Ionotropic_Sensory_Rcpt"/>
</dbReference>
<evidence type="ECO:0000256" key="3">
    <source>
        <dbReference type="ARBA" id="ARBA00022692"/>
    </source>
</evidence>
<keyword evidence="3" id="KW-0812">Transmembrane</keyword>
<comment type="subcellular location">
    <subcellularLocation>
        <location evidence="1">Cell membrane</location>
        <topology evidence="1">Multi-pass membrane protein</topology>
    </subcellularLocation>
</comment>
<keyword evidence="6" id="KW-0675">Receptor</keyword>
<dbReference type="PANTHER" id="PTHR42643">
    <property type="entry name" value="IONOTROPIC RECEPTOR 20A-RELATED"/>
    <property type="match status" value="1"/>
</dbReference>
<dbReference type="AlphaFoldDB" id="A0A147BL07"/>
<keyword evidence="2" id="KW-1003">Cell membrane</keyword>
<evidence type="ECO:0000256" key="4">
    <source>
        <dbReference type="ARBA" id="ARBA00022989"/>
    </source>
</evidence>
<accession>A0A147BL07</accession>